<sequence>MDSLLLTKGIFPRDFLNKTADYILSVQLEDGSIPWFTDGKLDPWDHTEAAMGLSITGHYPEAEKAYDWLRQQQLEDGSWFANYQDGKPLYSDKRETNFVAYVATGVWHHYLITQDTAFLEKNWSMVNSAIQFVLRQQSPTGEIYWAVMEQGQPEKDALITGCSSVLKSLECAILIAEALNKNVEPWHEAWQQLGQALKYHPENFDRTWESKDRFSMDWFYPILAGVFRGQEARDRLQKFWDKFVRKDMGCVCVSDQPWVTIAESCELTMALLAAGEKKKATQLYSWLHNWRDSDGGYWTGYQYAEDVIWPEEKTAWTAGAILLAADALTEHTAASRLFLESSLNIRPEVELPETEEALAAVNN</sequence>
<dbReference type="OrthoDB" id="9758578at2"/>
<keyword evidence="2" id="KW-1185">Reference proteome</keyword>
<proteinExistence type="predicted"/>
<dbReference type="eggNOG" id="COG3387">
    <property type="taxonomic scope" value="Bacteria"/>
</dbReference>
<evidence type="ECO:0000313" key="1">
    <source>
        <dbReference type="EMBL" id="KEQ19415.1"/>
    </source>
</evidence>
<evidence type="ECO:0000313" key="2">
    <source>
        <dbReference type="Proteomes" id="UP000028073"/>
    </source>
</evidence>
<dbReference type="InterPro" id="IPR008928">
    <property type="entry name" value="6-hairpin_glycosidase_sf"/>
</dbReference>
<dbReference type="STRING" id="1137799.GZ78_05545"/>
<dbReference type="SUPFAM" id="SSF48208">
    <property type="entry name" value="Six-hairpin glycosidases"/>
    <property type="match status" value="1"/>
</dbReference>
<dbReference type="Proteomes" id="UP000028073">
    <property type="component" value="Unassembled WGS sequence"/>
</dbReference>
<dbReference type="RefSeq" id="WP_034833243.1">
    <property type="nucleotide sequence ID" value="NZ_JOKH01000001.1"/>
</dbReference>
<dbReference type="EMBL" id="JOKH01000001">
    <property type="protein sequence ID" value="KEQ19415.1"/>
    <property type="molecule type" value="Genomic_DNA"/>
</dbReference>
<dbReference type="CDD" id="cd00688">
    <property type="entry name" value="ISOPREN_C2_like"/>
    <property type="match status" value="1"/>
</dbReference>
<keyword evidence="1" id="KW-0808">Transferase</keyword>
<comment type="caution">
    <text evidence="1">The sequence shown here is derived from an EMBL/GenBank/DDBJ whole genome shotgun (WGS) entry which is preliminary data.</text>
</comment>
<organism evidence="1 2">
    <name type="scientific">Endozoicomonas numazuensis</name>
    <dbReference type="NCBI Taxonomy" id="1137799"/>
    <lineage>
        <taxon>Bacteria</taxon>
        <taxon>Pseudomonadati</taxon>
        <taxon>Pseudomonadota</taxon>
        <taxon>Gammaproteobacteria</taxon>
        <taxon>Oceanospirillales</taxon>
        <taxon>Endozoicomonadaceae</taxon>
        <taxon>Endozoicomonas</taxon>
    </lineage>
</organism>
<dbReference type="GO" id="GO:0016740">
    <property type="term" value="F:transferase activity"/>
    <property type="evidence" value="ECO:0007669"/>
    <property type="project" value="UniProtKB-KW"/>
</dbReference>
<name>A0A081NLU2_9GAMM</name>
<protein>
    <submittedName>
        <fullName evidence="1">Prenyltransferase</fullName>
    </submittedName>
</protein>
<dbReference type="Gene3D" id="1.50.10.10">
    <property type="match status" value="1"/>
</dbReference>
<reference evidence="1 2" key="1">
    <citation type="submission" date="2014-06" db="EMBL/GenBank/DDBJ databases">
        <title>Whole Genome Sequences of Three Symbiotic Endozoicomonas Bacteria.</title>
        <authorList>
            <person name="Neave M.J."/>
            <person name="Apprill A."/>
            <person name="Voolstra C.R."/>
        </authorList>
    </citation>
    <scope>NUCLEOTIDE SEQUENCE [LARGE SCALE GENOMIC DNA]</scope>
    <source>
        <strain evidence="1 2">DSM 25634</strain>
    </source>
</reference>
<dbReference type="AlphaFoldDB" id="A0A081NLU2"/>
<dbReference type="GO" id="GO:0005975">
    <property type="term" value="P:carbohydrate metabolic process"/>
    <property type="evidence" value="ECO:0007669"/>
    <property type="project" value="InterPro"/>
</dbReference>
<dbReference type="InterPro" id="IPR012341">
    <property type="entry name" value="6hp_glycosidase-like_sf"/>
</dbReference>
<accession>A0A081NLU2</accession>
<gene>
    <name evidence="1" type="ORF">GZ78_05545</name>
</gene>